<dbReference type="EnsemblMetazoa" id="G21124.1">
    <property type="protein sequence ID" value="G21124.1:cds"/>
    <property type="gene ID" value="G21124"/>
</dbReference>
<dbReference type="OMA" id="DYRHPHF"/>
<dbReference type="Gene3D" id="1.10.10.10">
    <property type="entry name" value="Winged helix-like DNA-binding domain superfamily/Winged helix DNA-binding domain"/>
    <property type="match status" value="1"/>
</dbReference>
<evidence type="ECO:0000259" key="6">
    <source>
        <dbReference type="SMART" id="SM00415"/>
    </source>
</evidence>
<dbReference type="Proteomes" id="UP000005408">
    <property type="component" value="Unassembled WGS sequence"/>
</dbReference>
<organism evidence="7 8">
    <name type="scientific">Magallana gigas</name>
    <name type="common">Pacific oyster</name>
    <name type="synonym">Crassostrea gigas</name>
    <dbReference type="NCBI Taxonomy" id="29159"/>
    <lineage>
        <taxon>Eukaryota</taxon>
        <taxon>Metazoa</taxon>
        <taxon>Spiralia</taxon>
        <taxon>Lophotrochozoa</taxon>
        <taxon>Mollusca</taxon>
        <taxon>Bivalvia</taxon>
        <taxon>Autobranchia</taxon>
        <taxon>Pteriomorphia</taxon>
        <taxon>Ostreida</taxon>
        <taxon>Ostreoidea</taxon>
        <taxon>Ostreidae</taxon>
        <taxon>Magallana</taxon>
    </lineage>
</organism>
<dbReference type="InterPro" id="IPR036390">
    <property type="entry name" value="WH_DNA-bd_sf"/>
</dbReference>
<reference evidence="7" key="1">
    <citation type="submission" date="2022-08" db="UniProtKB">
        <authorList>
            <consortium name="EnsemblMetazoa"/>
        </authorList>
    </citation>
    <scope>IDENTIFICATION</scope>
    <source>
        <strain evidence="7">05x7-T-G4-1.051#20</strain>
    </source>
</reference>
<comment type="subcellular location">
    <subcellularLocation>
        <location evidence="1">Nucleus</location>
    </subcellularLocation>
</comment>
<keyword evidence="3" id="KW-0238">DNA-binding</keyword>
<evidence type="ECO:0000256" key="2">
    <source>
        <dbReference type="ARBA" id="ARBA00006403"/>
    </source>
</evidence>
<name>A0A8W8JUP0_MAGGI</name>
<keyword evidence="4" id="KW-0539">Nucleus</keyword>
<dbReference type="SMART" id="SM00415">
    <property type="entry name" value="HSF"/>
    <property type="match status" value="1"/>
</dbReference>
<evidence type="ECO:0000256" key="1">
    <source>
        <dbReference type="ARBA" id="ARBA00004123"/>
    </source>
</evidence>
<dbReference type="Pfam" id="PF00447">
    <property type="entry name" value="HSF_DNA-bind"/>
    <property type="match status" value="1"/>
</dbReference>
<protein>
    <recommendedName>
        <fullName evidence="6">HSF-type DNA-binding domain-containing protein</fullName>
    </recommendedName>
</protein>
<evidence type="ECO:0000313" key="7">
    <source>
        <dbReference type="EnsemblMetazoa" id="G21124.1:cds"/>
    </source>
</evidence>
<evidence type="ECO:0000256" key="4">
    <source>
        <dbReference type="ARBA" id="ARBA00023242"/>
    </source>
</evidence>
<comment type="similarity">
    <text evidence="2 5">Belongs to the HSF family.</text>
</comment>
<proteinExistence type="inferred from homology"/>
<keyword evidence="8" id="KW-1185">Reference proteome</keyword>
<sequence length="213" mass="24197">MDEEPILPNSDGQILRFPVKLRKIIDTCQTDAIGWNQEGTVVRINKTVFETEYLSKAHRPFQTTSFSSFIRQLNFYGFQKVNQRASLKVSDDSDPVFFDYRHPHFKRNSADLSLVQRKNKSRRPQNFEDAFARIIEPSSKSLGTWLPFRKSLSDDIKQLPIEGALQNTAQIQLYMVGSDGVLVPVETAVVLSTSHNPTQDAQAKSFPPVLHST</sequence>
<dbReference type="OrthoDB" id="6418155at2759"/>
<evidence type="ECO:0000313" key="8">
    <source>
        <dbReference type="Proteomes" id="UP000005408"/>
    </source>
</evidence>
<dbReference type="AlphaFoldDB" id="A0A8W8JUP0"/>
<dbReference type="GO" id="GO:0005634">
    <property type="term" value="C:nucleus"/>
    <property type="evidence" value="ECO:0007669"/>
    <property type="project" value="UniProtKB-SubCell"/>
</dbReference>
<dbReference type="PANTHER" id="PTHR10015">
    <property type="entry name" value="HEAT SHOCK TRANSCRIPTION FACTOR"/>
    <property type="match status" value="1"/>
</dbReference>
<dbReference type="GO" id="GO:0043565">
    <property type="term" value="F:sequence-specific DNA binding"/>
    <property type="evidence" value="ECO:0007669"/>
    <property type="project" value="InterPro"/>
</dbReference>
<evidence type="ECO:0000256" key="3">
    <source>
        <dbReference type="ARBA" id="ARBA00023125"/>
    </source>
</evidence>
<dbReference type="PANTHER" id="PTHR10015:SF465">
    <property type="entry name" value="HSF-TYPE DNA-BINDING DOMAIN-CONTAINING PROTEIN"/>
    <property type="match status" value="1"/>
</dbReference>
<dbReference type="InterPro" id="IPR000232">
    <property type="entry name" value="HSF_DNA-bd"/>
</dbReference>
<evidence type="ECO:0000256" key="5">
    <source>
        <dbReference type="RuleBase" id="RU004020"/>
    </source>
</evidence>
<dbReference type="InterPro" id="IPR036388">
    <property type="entry name" value="WH-like_DNA-bd_sf"/>
</dbReference>
<dbReference type="GO" id="GO:0003700">
    <property type="term" value="F:DNA-binding transcription factor activity"/>
    <property type="evidence" value="ECO:0007669"/>
    <property type="project" value="InterPro"/>
</dbReference>
<accession>A0A8W8JUP0</accession>
<dbReference type="SUPFAM" id="SSF46785">
    <property type="entry name" value="Winged helix' DNA-binding domain"/>
    <property type="match status" value="1"/>
</dbReference>
<feature type="domain" description="HSF-type DNA-binding" evidence="6">
    <location>
        <begin position="13"/>
        <end position="118"/>
    </location>
</feature>